<feature type="non-terminal residue" evidence="4">
    <location>
        <position position="1"/>
    </location>
</feature>
<dbReference type="AlphaFoldDB" id="A0A8S2VVU2"/>
<reference evidence="4" key="1">
    <citation type="submission" date="2021-02" db="EMBL/GenBank/DDBJ databases">
        <authorList>
            <person name="Nowell W R."/>
        </authorList>
    </citation>
    <scope>NUCLEOTIDE SEQUENCE</scope>
</reference>
<evidence type="ECO:0000256" key="1">
    <source>
        <dbReference type="SAM" id="MobiDB-lite"/>
    </source>
</evidence>
<accession>A0A8S2VVU2</accession>
<organism evidence="4 5">
    <name type="scientific">Rotaria magnacalcarata</name>
    <dbReference type="NCBI Taxonomy" id="392030"/>
    <lineage>
        <taxon>Eukaryota</taxon>
        <taxon>Metazoa</taxon>
        <taxon>Spiralia</taxon>
        <taxon>Gnathifera</taxon>
        <taxon>Rotifera</taxon>
        <taxon>Eurotatoria</taxon>
        <taxon>Bdelloidea</taxon>
        <taxon>Philodinida</taxon>
        <taxon>Philodinidae</taxon>
        <taxon>Rotaria</taxon>
    </lineage>
</organism>
<dbReference type="Proteomes" id="UP000681967">
    <property type="component" value="Unassembled WGS sequence"/>
</dbReference>
<comment type="caution">
    <text evidence="4">The sequence shown here is derived from an EMBL/GenBank/DDBJ whole genome shotgun (WGS) entry which is preliminary data.</text>
</comment>
<evidence type="ECO:0000313" key="4">
    <source>
        <dbReference type="EMBL" id="CAF4404299.1"/>
    </source>
</evidence>
<name>A0A8S2VVU2_9BILA</name>
<evidence type="ECO:0000313" key="3">
    <source>
        <dbReference type="EMBL" id="CAF4383508.1"/>
    </source>
</evidence>
<dbReference type="EMBL" id="CAJOBJ010057701">
    <property type="protein sequence ID" value="CAF4404299.1"/>
    <property type="molecule type" value="Genomic_DNA"/>
</dbReference>
<gene>
    <name evidence="2" type="ORF">BYL167_LOCUS26602</name>
    <name evidence="4" type="ORF">GIL414_LOCUS30308</name>
    <name evidence="3" type="ORF">SMN809_LOCUS29683</name>
</gene>
<feature type="compositionally biased region" description="Low complexity" evidence="1">
    <location>
        <begin position="45"/>
        <end position="57"/>
    </location>
</feature>
<feature type="compositionally biased region" description="Polar residues" evidence="1">
    <location>
        <begin position="1"/>
        <end position="19"/>
    </location>
</feature>
<sequence length="57" mass="6755">MRNHMTNAIEQQTLSSKMQHFQDQRNNKNVELNDWPQAPPPPTAYYPQQNTTPQILY</sequence>
<feature type="region of interest" description="Disordered" evidence="1">
    <location>
        <begin position="1"/>
        <end position="57"/>
    </location>
</feature>
<evidence type="ECO:0000313" key="5">
    <source>
        <dbReference type="Proteomes" id="UP000681720"/>
    </source>
</evidence>
<protein>
    <submittedName>
        <fullName evidence="4">Uncharacterized protein</fullName>
    </submittedName>
</protein>
<dbReference type="Proteomes" id="UP000676336">
    <property type="component" value="Unassembled WGS sequence"/>
</dbReference>
<dbReference type="EMBL" id="CAJOBH010031226">
    <property type="protein sequence ID" value="CAF4278379.1"/>
    <property type="molecule type" value="Genomic_DNA"/>
</dbReference>
<evidence type="ECO:0000313" key="2">
    <source>
        <dbReference type="EMBL" id="CAF4278379.1"/>
    </source>
</evidence>
<dbReference type="EMBL" id="CAJOBI010053500">
    <property type="protein sequence ID" value="CAF4383508.1"/>
    <property type="molecule type" value="Genomic_DNA"/>
</dbReference>
<proteinExistence type="predicted"/>
<dbReference type="Proteomes" id="UP000681720">
    <property type="component" value="Unassembled WGS sequence"/>
</dbReference>